<dbReference type="HOGENOM" id="CLU_1574512_0_0_1"/>
<evidence type="ECO:0000256" key="2">
    <source>
        <dbReference type="ARBA" id="ARBA00022723"/>
    </source>
</evidence>
<dbReference type="OrthoDB" id="19329at2759"/>
<keyword evidence="2" id="KW-0479">Metal-binding</keyword>
<protein>
    <recommendedName>
        <fullName evidence="7">C2H2-type domain-containing protein</fullName>
    </recommendedName>
</protein>
<dbReference type="Pfam" id="PF12171">
    <property type="entry name" value="zf-C2H2_jaz"/>
    <property type="match status" value="1"/>
</dbReference>
<dbReference type="SUPFAM" id="SSF57667">
    <property type="entry name" value="beta-beta-alpha zinc fingers"/>
    <property type="match status" value="2"/>
</dbReference>
<feature type="region of interest" description="Disordered" evidence="6">
    <location>
        <begin position="90"/>
        <end position="171"/>
    </location>
</feature>
<organism evidence="9">
    <name type="scientific">Serpula lacrymans var. lacrymans (strain S7.3)</name>
    <name type="common">Dry rot fungus</name>
    <dbReference type="NCBI Taxonomy" id="936435"/>
    <lineage>
        <taxon>Eukaryota</taxon>
        <taxon>Fungi</taxon>
        <taxon>Dikarya</taxon>
        <taxon>Basidiomycota</taxon>
        <taxon>Agaricomycotina</taxon>
        <taxon>Agaricomycetes</taxon>
        <taxon>Agaricomycetidae</taxon>
        <taxon>Boletales</taxon>
        <taxon>Coniophorineae</taxon>
        <taxon>Serpulaceae</taxon>
        <taxon>Serpula</taxon>
    </lineage>
</organism>
<proteinExistence type="inferred from homology"/>
<evidence type="ECO:0000259" key="7">
    <source>
        <dbReference type="PROSITE" id="PS00028"/>
    </source>
</evidence>
<gene>
    <name evidence="8" type="ORF">SERLA73DRAFT_53506</name>
</gene>
<dbReference type="SMART" id="SM00355">
    <property type="entry name" value="ZnF_C2H2"/>
    <property type="match status" value="2"/>
</dbReference>
<dbReference type="eggNOG" id="KOG2785">
    <property type="taxonomic scope" value="Eukaryota"/>
</dbReference>
<comment type="similarity">
    <text evidence="5">Belongs to the REI1 family.</text>
</comment>
<dbReference type="GO" id="GO:0030687">
    <property type="term" value="C:preribosome, large subunit precursor"/>
    <property type="evidence" value="ECO:0007669"/>
    <property type="project" value="TreeGrafter"/>
</dbReference>
<keyword evidence="4" id="KW-0862">Zinc</keyword>
<dbReference type="SMART" id="SM00451">
    <property type="entry name" value="ZnF_U1"/>
    <property type="match status" value="2"/>
</dbReference>
<dbReference type="Proteomes" id="UP000008063">
    <property type="component" value="Unassembled WGS sequence"/>
</dbReference>
<dbReference type="InterPro" id="IPR013087">
    <property type="entry name" value="Znf_C2H2_type"/>
</dbReference>
<dbReference type="InterPro" id="IPR036236">
    <property type="entry name" value="Znf_C2H2_sf"/>
</dbReference>
<evidence type="ECO:0000256" key="4">
    <source>
        <dbReference type="ARBA" id="ARBA00022833"/>
    </source>
</evidence>
<dbReference type="STRING" id="936435.F8PVE4"/>
<dbReference type="GO" id="GO:0008270">
    <property type="term" value="F:zinc ion binding"/>
    <property type="evidence" value="ECO:0007669"/>
    <property type="project" value="UniProtKB-KW"/>
</dbReference>
<feature type="domain" description="C2H2-type" evidence="7">
    <location>
        <begin position="76"/>
        <end position="98"/>
    </location>
</feature>
<dbReference type="AlphaFoldDB" id="F8PVE4"/>
<dbReference type="InterPro" id="IPR040025">
    <property type="entry name" value="Znf622/Rei1/Reh1"/>
</dbReference>
<feature type="non-terminal residue" evidence="8">
    <location>
        <position position="186"/>
    </location>
</feature>
<evidence type="ECO:0000256" key="5">
    <source>
        <dbReference type="ARBA" id="ARBA00034126"/>
    </source>
</evidence>
<dbReference type="OMA" id="HLFTCIS"/>
<evidence type="ECO:0000256" key="1">
    <source>
        <dbReference type="ARBA" id="ARBA00022517"/>
    </source>
</evidence>
<dbReference type="GO" id="GO:0042273">
    <property type="term" value="P:ribosomal large subunit biogenesis"/>
    <property type="evidence" value="ECO:0007669"/>
    <property type="project" value="TreeGrafter"/>
</dbReference>
<evidence type="ECO:0000256" key="6">
    <source>
        <dbReference type="SAM" id="MobiDB-lite"/>
    </source>
</evidence>
<keyword evidence="9" id="KW-1185">Reference proteome</keyword>
<evidence type="ECO:0000256" key="3">
    <source>
        <dbReference type="ARBA" id="ARBA00022771"/>
    </source>
</evidence>
<sequence>MAEETPQQPLFTCLSCSIAFLSAEDQRIHYRSDHHRYNMKRRVASLPPVSVATFNEKVIQRRTETAIMSSPKGSSCETCGKTYTTEGAYRSHINSKKHKENEVKAASRPKVDLVDPTDPETQGQPNGETVAPAAASSPPASPKPSPPFSSSKDVSTLVDADASDDEITQTIDEKIAAARSKLSPSN</sequence>
<dbReference type="GO" id="GO:0003676">
    <property type="term" value="F:nucleic acid binding"/>
    <property type="evidence" value="ECO:0007669"/>
    <property type="project" value="InterPro"/>
</dbReference>
<name>F8PVE4_SERL3</name>
<dbReference type="Gene3D" id="3.30.160.60">
    <property type="entry name" value="Classic Zinc Finger"/>
    <property type="match status" value="1"/>
</dbReference>
<evidence type="ECO:0000313" key="9">
    <source>
        <dbReference type="Proteomes" id="UP000008063"/>
    </source>
</evidence>
<dbReference type="PANTHER" id="PTHR13182">
    <property type="entry name" value="ZINC FINGER PROTEIN 622"/>
    <property type="match status" value="1"/>
</dbReference>
<dbReference type="InParanoid" id="F8PVE4"/>
<keyword evidence="1" id="KW-0690">Ribosome biogenesis</keyword>
<dbReference type="PANTHER" id="PTHR13182:SF8">
    <property type="entry name" value="CYTOPLASMIC 60S SUBUNIT BIOGENESIS FACTOR ZNF622"/>
    <property type="match status" value="1"/>
</dbReference>
<dbReference type="InterPro" id="IPR003604">
    <property type="entry name" value="Matrin/U1-like-C_Znf_C2H2"/>
</dbReference>
<dbReference type="PROSITE" id="PS00028">
    <property type="entry name" value="ZINC_FINGER_C2H2_1"/>
    <property type="match status" value="1"/>
</dbReference>
<accession>F8PVE4</accession>
<dbReference type="EMBL" id="GL945479">
    <property type="protein sequence ID" value="EGO00154.1"/>
    <property type="molecule type" value="Genomic_DNA"/>
</dbReference>
<keyword evidence="3" id="KW-0863">Zinc-finger</keyword>
<evidence type="ECO:0000313" key="8">
    <source>
        <dbReference type="EMBL" id="EGO00154.1"/>
    </source>
</evidence>
<dbReference type="InterPro" id="IPR022755">
    <property type="entry name" value="Znf_C2H2_jaz"/>
</dbReference>
<feature type="compositionally biased region" description="Basic and acidic residues" evidence="6">
    <location>
        <begin position="99"/>
        <end position="113"/>
    </location>
</feature>
<reference evidence="9" key="1">
    <citation type="journal article" date="2011" name="Science">
        <title>The plant cell wall-decomposing machinery underlies the functional diversity of forest fungi.</title>
        <authorList>
            <person name="Eastwood D.C."/>
            <person name="Floudas D."/>
            <person name="Binder M."/>
            <person name="Majcherczyk A."/>
            <person name="Schneider P."/>
            <person name="Aerts A."/>
            <person name="Asiegbu F.O."/>
            <person name="Baker S.E."/>
            <person name="Barry K."/>
            <person name="Bendiksby M."/>
            <person name="Blumentritt M."/>
            <person name="Coutinho P.M."/>
            <person name="Cullen D."/>
            <person name="de Vries R.P."/>
            <person name="Gathman A."/>
            <person name="Goodell B."/>
            <person name="Henrissat B."/>
            <person name="Ihrmark K."/>
            <person name="Kauserud H."/>
            <person name="Kohler A."/>
            <person name="LaButti K."/>
            <person name="Lapidus A."/>
            <person name="Lavin J.L."/>
            <person name="Lee Y.-H."/>
            <person name="Lindquist E."/>
            <person name="Lilly W."/>
            <person name="Lucas S."/>
            <person name="Morin E."/>
            <person name="Murat C."/>
            <person name="Oguiza J.A."/>
            <person name="Park J."/>
            <person name="Pisabarro A.G."/>
            <person name="Riley R."/>
            <person name="Rosling A."/>
            <person name="Salamov A."/>
            <person name="Schmidt O."/>
            <person name="Schmutz J."/>
            <person name="Skrede I."/>
            <person name="Stenlid J."/>
            <person name="Wiebenga A."/>
            <person name="Xie X."/>
            <person name="Kuees U."/>
            <person name="Hibbett D.S."/>
            <person name="Hoffmeister D."/>
            <person name="Hoegberg N."/>
            <person name="Martin F."/>
            <person name="Grigoriev I.V."/>
            <person name="Watkinson S.C."/>
        </authorList>
    </citation>
    <scope>NUCLEOTIDE SEQUENCE [LARGE SCALE GENOMIC DNA]</scope>
    <source>
        <strain evidence="9">strain S7.3</strain>
    </source>
</reference>